<evidence type="ECO:0000256" key="2">
    <source>
        <dbReference type="ARBA" id="ARBA00022803"/>
    </source>
</evidence>
<accession>A0AAW1VDP7</accession>
<dbReference type="SUPFAM" id="SSF48452">
    <property type="entry name" value="TPR-like"/>
    <property type="match status" value="1"/>
</dbReference>
<dbReference type="PROSITE" id="PS50005">
    <property type="entry name" value="TPR"/>
    <property type="match status" value="2"/>
</dbReference>
<dbReference type="GO" id="GO:0031415">
    <property type="term" value="C:NatA complex"/>
    <property type="evidence" value="ECO:0007669"/>
    <property type="project" value="TreeGrafter"/>
</dbReference>
<dbReference type="Gene3D" id="1.25.40.1040">
    <property type="match status" value="1"/>
</dbReference>
<feature type="repeat" description="TPR" evidence="3">
    <location>
        <begin position="226"/>
        <end position="259"/>
    </location>
</feature>
<keyword evidence="5" id="KW-1185">Reference proteome</keyword>
<reference evidence="4 5" key="1">
    <citation type="submission" date="2023-03" db="EMBL/GenBank/DDBJ databases">
        <title>Genome insight into feeding habits of ladybird beetles.</title>
        <authorList>
            <person name="Li H.-S."/>
            <person name="Huang Y.-H."/>
            <person name="Pang H."/>
        </authorList>
    </citation>
    <scope>NUCLEOTIDE SEQUENCE [LARGE SCALE GENOMIC DNA]</scope>
    <source>
        <strain evidence="4">SYSU_2023b</strain>
        <tissue evidence="4">Whole body</tissue>
    </source>
</reference>
<dbReference type="AlphaFoldDB" id="A0AAW1VDP7"/>
<keyword evidence="2 3" id="KW-0802">TPR repeat</keyword>
<dbReference type="SMART" id="SM00028">
    <property type="entry name" value="TPR"/>
    <property type="match status" value="6"/>
</dbReference>
<dbReference type="PIRSF" id="PIRSF000422">
    <property type="entry name" value="N-terminal-AcTrfase-A_aux_su"/>
    <property type="match status" value="1"/>
</dbReference>
<protein>
    <recommendedName>
        <fullName evidence="6">N-alpha-acetyltransferase 15, NatA auxiliary subunit</fullName>
    </recommendedName>
</protein>
<dbReference type="Proteomes" id="UP001431783">
    <property type="component" value="Unassembled WGS sequence"/>
</dbReference>
<dbReference type="FunFam" id="1.25.40.1040:FF:000003">
    <property type="entry name" value="N-terminal acetyltransferase A, auxiliary subunit"/>
    <property type="match status" value="1"/>
</dbReference>
<dbReference type="PANTHER" id="PTHR22767:SF2">
    <property type="entry name" value="N(ALPHA)-ACETYLTRANSFERASE 15_16, ISOFORM A"/>
    <property type="match status" value="1"/>
</dbReference>
<organism evidence="4 5">
    <name type="scientific">Henosepilachna vigintioctopunctata</name>
    <dbReference type="NCBI Taxonomy" id="420089"/>
    <lineage>
        <taxon>Eukaryota</taxon>
        <taxon>Metazoa</taxon>
        <taxon>Ecdysozoa</taxon>
        <taxon>Arthropoda</taxon>
        <taxon>Hexapoda</taxon>
        <taxon>Insecta</taxon>
        <taxon>Pterygota</taxon>
        <taxon>Neoptera</taxon>
        <taxon>Endopterygota</taxon>
        <taxon>Coleoptera</taxon>
        <taxon>Polyphaga</taxon>
        <taxon>Cucujiformia</taxon>
        <taxon>Coccinelloidea</taxon>
        <taxon>Coccinellidae</taxon>
        <taxon>Epilachninae</taxon>
        <taxon>Epilachnini</taxon>
        <taxon>Henosepilachna</taxon>
    </lineage>
</organism>
<feature type="repeat" description="TPR" evidence="3">
    <location>
        <begin position="81"/>
        <end position="114"/>
    </location>
</feature>
<dbReference type="Gene3D" id="1.25.40.1010">
    <property type="match status" value="1"/>
</dbReference>
<evidence type="ECO:0000313" key="4">
    <source>
        <dbReference type="EMBL" id="KAK9891658.1"/>
    </source>
</evidence>
<dbReference type="Pfam" id="PF12569">
    <property type="entry name" value="NatA_aux_su"/>
    <property type="match status" value="1"/>
</dbReference>
<dbReference type="Pfam" id="PF13181">
    <property type="entry name" value="TPR_8"/>
    <property type="match status" value="1"/>
</dbReference>
<dbReference type="EMBL" id="JARQZJ010000129">
    <property type="protein sequence ID" value="KAK9891658.1"/>
    <property type="molecule type" value="Genomic_DNA"/>
</dbReference>
<gene>
    <name evidence="4" type="ORF">WA026_015626</name>
</gene>
<dbReference type="InterPro" id="IPR021183">
    <property type="entry name" value="NatA_aux_su"/>
</dbReference>
<dbReference type="PANTHER" id="PTHR22767">
    <property type="entry name" value="N-TERMINAL ACETYLTRANSFERASE-RELATED"/>
    <property type="match status" value="1"/>
</dbReference>
<evidence type="ECO:0000256" key="1">
    <source>
        <dbReference type="ARBA" id="ARBA00022737"/>
    </source>
</evidence>
<name>A0AAW1VDP7_9CUCU</name>
<comment type="caution">
    <text evidence="4">The sequence shown here is derived from an EMBL/GenBank/DDBJ whole genome shotgun (WGS) entry which is preliminary data.</text>
</comment>
<dbReference type="InterPro" id="IPR019734">
    <property type="entry name" value="TPR_rpt"/>
</dbReference>
<sequence>MPSSNPLPPKENALFKRILKCYEHKQYKNGLKFAKQILSNPKFTEHGETLAMKGLTLNCLGRKEEAYEYVRRGLRNDLKSHVCWHVYGLLQRSDKKYDEAIKCYRNALKWEKDNIQILRDLSLLQIQMRDLEGYRDTRYQLLMLRPTQRASWIGYAMSFHLLEDYKNAISICETFLNQQQVNTPNNFDYEQSELLLYQNMVIRESGDLKEALKHLENNQNQIVDKLTLKETLGELHLNLKQYIKAAKCYEDLIVRNPENTNYFKKLIIAKQITKSEDIVKFYKEYSEKYPRAMPPKRQPLTYASGEQFKTLVDQYMRKAFSKGVPPLFVDLRSLYGDKSKVEIIEELCLGYVESLKVRGKYSESTNNGPKEPASALLWVYYYLAQHYDYLELTEKALSYEDAAIEHTPTLIELYVTKGRIHKHAGDPQEAYKWLDEAQQLDTADRYINSKCSKYMLRANRVKEAEDTCSKFTREGISPMDNLNEMQCMWFQTECALAYQRLGKYGEALKKCHEVDRHFSEIIEDQFDFHTYCLRKMTLRSYVGLLRLEDVLRGHPFYFKSAKCAIEVYLHLFDEPLKDERTEQELNTGKRYYFLYFVMVMAIKGN</sequence>
<evidence type="ECO:0008006" key="6">
    <source>
        <dbReference type="Google" id="ProtNLM"/>
    </source>
</evidence>
<dbReference type="InterPro" id="IPR011990">
    <property type="entry name" value="TPR-like_helical_dom_sf"/>
</dbReference>
<proteinExistence type="predicted"/>
<keyword evidence="1" id="KW-0677">Repeat</keyword>
<evidence type="ECO:0000256" key="3">
    <source>
        <dbReference type="PROSITE-ProRule" id="PRU00339"/>
    </source>
</evidence>
<evidence type="ECO:0000313" key="5">
    <source>
        <dbReference type="Proteomes" id="UP001431783"/>
    </source>
</evidence>